<evidence type="ECO:0000313" key="6">
    <source>
        <dbReference type="Proteomes" id="UP000576087"/>
    </source>
</evidence>
<dbReference type="AlphaFoldDB" id="A0A7W6TGM5"/>
<reference evidence="4 5" key="1">
    <citation type="submission" date="2020-08" db="EMBL/GenBank/DDBJ databases">
        <title>Genomic Encyclopedia of Type Strains, Phase IV (KMG-V): Genome sequencing to study the core and pangenomes of soil and plant-associated prokaryotes.</title>
        <authorList>
            <person name="Whitman W."/>
        </authorList>
    </citation>
    <scope>NUCLEOTIDE SEQUENCE [LARGE SCALE GENOMIC DNA]</scope>
    <source>
        <strain evidence="2 5">SEMIA 444</strain>
        <strain evidence="1 4">SEMIA 448</strain>
        <strain evidence="3 6">SEMIA 452</strain>
    </source>
</reference>
<evidence type="ECO:0000313" key="2">
    <source>
        <dbReference type="EMBL" id="MBB4411966.1"/>
    </source>
</evidence>
<evidence type="ECO:0000313" key="4">
    <source>
        <dbReference type="Proteomes" id="UP000520770"/>
    </source>
</evidence>
<organism evidence="2 5">
    <name type="scientific">Aliirhizobium cellulosilyticum</name>
    <dbReference type="NCBI Taxonomy" id="393664"/>
    <lineage>
        <taxon>Bacteria</taxon>
        <taxon>Pseudomonadati</taxon>
        <taxon>Pseudomonadota</taxon>
        <taxon>Alphaproteobacteria</taxon>
        <taxon>Hyphomicrobiales</taxon>
        <taxon>Rhizobiaceae</taxon>
        <taxon>Aliirhizobium</taxon>
    </lineage>
</organism>
<dbReference type="Proteomes" id="UP000520770">
    <property type="component" value="Unassembled WGS sequence"/>
</dbReference>
<comment type="caution">
    <text evidence="2">The sequence shown here is derived from an EMBL/GenBank/DDBJ whole genome shotgun (WGS) entry which is preliminary data.</text>
</comment>
<dbReference type="EMBL" id="JACIHM010000015">
    <property type="protein sequence ID" value="MBB4449434.1"/>
    <property type="molecule type" value="Genomic_DNA"/>
</dbReference>
<gene>
    <name evidence="2" type="ORF">GGE31_002471</name>
    <name evidence="1" type="ORF">GGE33_002472</name>
    <name evidence="3" type="ORF">GGE35_005288</name>
</gene>
<keyword evidence="5" id="KW-1185">Reference proteome</keyword>
<evidence type="ECO:0000313" key="3">
    <source>
        <dbReference type="EMBL" id="MBB4449434.1"/>
    </source>
</evidence>
<dbReference type="Proteomes" id="UP000576087">
    <property type="component" value="Unassembled WGS sequence"/>
</dbReference>
<evidence type="ECO:0000313" key="5">
    <source>
        <dbReference type="Proteomes" id="UP000524535"/>
    </source>
</evidence>
<protein>
    <submittedName>
        <fullName evidence="2">Uncharacterized protein</fullName>
    </submittedName>
</protein>
<proteinExistence type="predicted"/>
<dbReference type="EMBL" id="JACIGY010000002">
    <property type="protein sequence ID" value="MBB4411966.1"/>
    <property type="molecule type" value="Genomic_DNA"/>
</dbReference>
<name>A0A7W6TGM5_9HYPH</name>
<dbReference type="Proteomes" id="UP000524535">
    <property type="component" value="Unassembled WGS sequence"/>
</dbReference>
<evidence type="ECO:0000313" key="1">
    <source>
        <dbReference type="EMBL" id="MBB4348730.1"/>
    </source>
</evidence>
<accession>A0A7W6TGM5</accession>
<sequence length="58" mass="6507">MRNEAPPTSVIDISKVSCARSNRSNEKHFVMEMYAAAESGDTQKCDRCNIKYSRHEGG</sequence>
<dbReference type="EMBL" id="JACIGW010000002">
    <property type="protein sequence ID" value="MBB4348730.1"/>
    <property type="molecule type" value="Genomic_DNA"/>
</dbReference>